<evidence type="ECO:0000313" key="2">
    <source>
        <dbReference type="Proteomes" id="UP000018211"/>
    </source>
</evidence>
<gene>
    <name evidence="1" type="ORF">VIBNISOn1_1560045</name>
</gene>
<proteinExistence type="predicted"/>
<dbReference type="Proteomes" id="UP000018211">
    <property type="component" value="Unassembled WGS sequence"/>
</dbReference>
<dbReference type="EMBL" id="CAOF01000064">
    <property type="protein sequence ID" value="CCO45785.1"/>
    <property type="molecule type" value="Genomic_DNA"/>
</dbReference>
<comment type="caution">
    <text evidence="1">The sequence shown here is derived from an EMBL/GenBank/DDBJ whole genome shotgun (WGS) entry which is preliminary data.</text>
</comment>
<protein>
    <submittedName>
        <fullName evidence="1">Uncharacterized protein</fullName>
    </submittedName>
</protein>
<sequence>MLTIPRLVSLSLTVVRTTQNSDSDMIAPWFRLFSEDFAADDFIRWNAPNECSARKYGPALRALTRCSCVVFDNTFDKTLYQRPFSALSVTVEFCSAFRTENIDSLRG</sequence>
<dbReference type="AlphaFoldDB" id="A0AAV2VMB6"/>
<reference evidence="1 2" key="1">
    <citation type="journal article" date="2013" name="ISME J.">
        <title>Comparative genomics of pathogenic lineages of Vibrio nigripulchritudo identifies virulence-associated traits.</title>
        <authorList>
            <person name="Goudenege D."/>
            <person name="Labreuche Y."/>
            <person name="Krin E."/>
            <person name="Ansquer D."/>
            <person name="Mangenot S."/>
            <person name="Calteau A."/>
            <person name="Medigue C."/>
            <person name="Mazel D."/>
            <person name="Polz M.F."/>
            <person name="Le Roux F."/>
        </authorList>
    </citation>
    <scope>NUCLEOTIDE SEQUENCE [LARGE SCALE GENOMIC DNA]</scope>
    <source>
        <strain evidence="1 2">SOn1</strain>
    </source>
</reference>
<organism evidence="1 2">
    <name type="scientific">Vibrio nigripulchritudo SOn1</name>
    <dbReference type="NCBI Taxonomy" id="1238450"/>
    <lineage>
        <taxon>Bacteria</taxon>
        <taxon>Pseudomonadati</taxon>
        <taxon>Pseudomonadota</taxon>
        <taxon>Gammaproteobacteria</taxon>
        <taxon>Vibrionales</taxon>
        <taxon>Vibrionaceae</taxon>
        <taxon>Vibrio</taxon>
    </lineage>
</organism>
<name>A0AAV2VMB6_9VIBR</name>
<accession>A0AAV2VMB6</accession>
<evidence type="ECO:0000313" key="1">
    <source>
        <dbReference type="EMBL" id="CCO45785.1"/>
    </source>
</evidence>